<dbReference type="GO" id="GO:0020037">
    <property type="term" value="F:heme binding"/>
    <property type="evidence" value="ECO:0007669"/>
    <property type="project" value="InterPro"/>
</dbReference>
<dbReference type="InterPro" id="IPR000823">
    <property type="entry name" value="Peroxidase_pln"/>
</dbReference>
<feature type="disulfide bond" evidence="12">
    <location>
        <begin position="128"/>
        <end position="158"/>
    </location>
</feature>
<dbReference type="InterPro" id="IPR002016">
    <property type="entry name" value="Haem_peroxidase"/>
</dbReference>
<dbReference type="SUPFAM" id="SSF48113">
    <property type="entry name" value="Heme-dependent peroxidases"/>
    <property type="match status" value="1"/>
</dbReference>
<keyword evidence="8" id="KW-0560">Oxidoreductase</keyword>
<evidence type="ECO:0000256" key="7">
    <source>
        <dbReference type="ARBA" id="ARBA00022837"/>
    </source>
</evidence>
<gene>
    <name evidence="14" type="ORF">OLC1_LOCUS2462</name>
</gene>
<evidence type="ECO:0000256" key="12">
    <source>
        <dbReference type="PIRSR" id="PIRSR600823-5"/>
    </source>
</evidence>
<evidence type="ECO:0000256" key="5">
    <source>
        <dbReference type="ARBA" id="ARBA00022617"/>
    </source>
</evidence>
<feature type="binding site" evidence="11">
    <location>
        <position position="178"/>
    </location>
    <ligand>
        <name>Ca(2+)</name>
        <dbReference type="ChEBI" id="CHEBI:29108"/>
        <label>2</label>
    </ligand>
</feature>
<comment type="cofactor">
    <cofactor evidence="11">
        <name>heme b</name>
        <dbReference type="ChEBI" id="CHEBI:60344"/>
    </cofactor>
    <text evidence="11">Binds 1 heme b (iron(II)-protoporphyrin IX) group per subunit.</text>
</comment>
<dbReference type="FunFam" id="1.10.420.10:FF:000001">
    <property type="entry name" value="Peroxidase"/>
    <property type="match status" value="1"/>
</dbReference>
<dbReference type="Proteomes" id="UP001161247">
    <property type="component" value="Chromosome 1"/>
</dbReference>
<accession>A0AAV1C543</accession>
<keyword evidence="4" id="KW-0575">Peroxidase</keyword>
<feature type="binding site" evidence="11">
    <location>
        <position position="122"/>
    </location>
    <ligand>
        <name>Ca(2+)</name>
        <dbReference type="ChEBI" id="CHEBI:29108"/>
        <label>2</label>
    </ligand>
</feature>
<evidence type="ECO:0000256" key="1">
    <source>
        <dbReference type="ARBA" id="ARBA00000189"/>
    </source>
</evidence>
<comment type="similarity">
    <text evidence="2">Belongs to the peroxidase family. Ascorbate peroxidase subfamily.</text>
</comment>
<dbReference type="AlphaFoldDB" id="A0AAV1C543"/>
<organism evidence="14 15">
    <name type="scientific">Oldenlandia corymbosa var. corymbosa</name>
    <dbReference type="NCBI Taxonomy" id="529605"/>
    <lineage>
        <taxon>Eukaryota</taxon>
        <taxon>Viridiplantae</taxon>
        <taxon>Streptophyta</taxon>
        <taxon>Embryophyta</taxon>
        <taxon>Tracheophyta</taxon>
        <taxon>Spermatophyta</taxon>
        <taxon>Magnoliopsida</taxon>
        <taxon>eudicotyledons</taxon>
        <taxon>Gunneridae</taxon>
        <taxon>Pentapetalae</taxon>
        <taxon>asterids</taxon>
        <taxon>lamiids</taxon>
        <taxon>Gentianales</taxon>
        <taxon>Rubiaceae</taxon>
        <taxon>Rubioideae</taxon>
        <taxon>Spermacoceae</taxon>
        <taxon>Hedyotis-Oldenlandia complex</taxon>
        <taxon>Oldenlandia</taxon>
    </lineage>
</organism>
<keyword evidence="15" id="KW-1185">Reference proteome</keyword>
<comment type="catalytic activity">
    <reaction evidence="1">
        <text>2 a phenolic donor + H2O2 = 2 a phenolic radical donor + 2 H2O</text>
        <dbReference type="Rhea" id="RHEA:56136"/>
        <dbReference type="ChEBI" id="CHEBI:15377"/>
        <dbReference type="ChEBI" id="CHEBI:16240"/>
        <dbReference type="ChEBI" id="CHEBI:139520"/>
        <dbReference type="ChEBI" id="CHEBI:139521"/>
        <dbReference type="EC" id="1.11.1.7"/>
    </reaction>
</comment>
<evidence type="ECO:0000256" key="3">
    <source>
        <dbReference type="ARBA" id="ARBA00012313"/>
    </source>
</evidence>
<keyword evidence="7 11" id="KW-0106">Calcium</keyword>
<evidence type="ECO:0000256" key="8">
    <source>
        <dbReference type="ARBA" id="ARBA00023002"/>
    </source>
</evidence>
<evidence type="ECO:0000313" key="14">
    <source>
        <dbReference type="EMBL" id="CAI9090273.1"/>
    </source>
</evidence>
<dbReference type="EMBL" id="OX459118">
    <property type="protein sequence ID" value="CAI9090273.1"/>
    <property type="molecule type" value="Genomic_DNA"/>
</dbReference>
<dbReference type="EC" id="1.11.1.7" evidence="3"/>
<dbReference type="PROSITE" id="PS00436">
    <property type="entry name" value="PEROXIDASE_2"/>
    <property type="match status" value="1"/>
</dbReference>
<feature type="binding site" evidence="11">
    <location>
        <position position="173"/>
    </location>
    <ligand>
        <name>Ca(2+)</name>
        <dbReference type="ChEBI" id="CHEBI:29108"/>
        <label>2</label>
    </ligand>
</feature>
<reference evidence="14" key="1">
    <citation type="submission" date="2023-03" db="EMBL/GenBank/DDBJ databases">
        <authorList>
            <person name="Julca I."/>
        </authorList>
    </citation>
    <scope>NUCLEOTIDE SEQUENCE</scope>
</reference>
<keyword evidence="6 11" id="KW-0479">Metal-binding</keyword>
<dbReference type="PANTHER" id="PTHR31517:SF48">
    <property type="entry name" value="PEROXIDASE 16-RELATED"/>
    <property type="match status" value="1"/>
</dbReference>
<dbReference type="PROSITE" id="PS00435">
    <property type="entry name" value="PEROXIDASE_1"/>
    <property type="match status" value="1"/>
</dbReference>
<dbReference type="Gene3D" id="1.10.420.10">
    <property type="entry name" value="Peroxidase, domain 2"/>
    <property type="match status" value="1"/>
</dbReference>
<keyword evidence="9 11" id="KW-0408">Iron</keyword>
<dbReference type="GO" id="GO:0140825">
    <property type="term" value="F:lactoperoxidase activity"/>
    <property type="evidence" value="ECO:0007669"/>
    <property type="project" value="UniProtKB-EC"/>
</dbReference>
<evidence type="ECO:0000256" key="9">
    <source>
        <dbReference type="ARBA" id="ARBA00023004"/>
    </source>
</evidence>
<keyword evidence="10 12" id="KW-1015">Disulfide bond</keyword>
<dbReference type="InterPro" id="IPR019794">
    <property type="entry name" value="Peroxidases_AS"/>
</dbReference>
<sequence length="253" mass="28243">MKKGFSIIIKLSIALLLIAQTFSVVVLANAVPLPIRKTTRLPNIVPRKINKPTSAPQDLLSTTYYLRTCPNFEGIIQQKVRDWINKDYTLAASIIRLHFHDCAVRKLGLNVVDLVALSGAHTIGRCTCDSIRQRINGPTTITNVGLDVGLWNYLKKQCRNVGVNNFVNLDATTPRTFDEVYYKNIELKKGLLLTDQLLNFDERTAPLVAVLASQPQIFFSQFAASMVNLGNVQVITGNDKNGEIRLNCNFVNK</sequence>
<evidence type="ECO:0000256" key="10">
    <source>
        <dbReference type="ARBA" id="ARBA00023157"/>
    </source>
</evidence>
<feature type="domain" description="Plant heme peroxidase family profile" evidence="13">
    <location>
        <begin position="1"/>
        <end position="252"/>
    </location>
</feature>
<feature type="binding site" evidence="11">
    <location>
        <position position="170"/>
    </location>
    <ligand>
        <name>Ca(2+)</name>
        <dbReference type="ChEBI" id="CHEBI:29108"/>
        <label>2</label>
    </ligand>
</feature>
<evidence type="ECO:0000313" key="15">
    <source>
        <dbReference type="Proteomes" id="UP001161247"/>
    </source>
</evidence>
<evidence type="ECO:0000259" key="13">
    <source>
        <dbReference type="PROSITE" id="PS50873"/>
    </source>
</evidence>
<keyword evidence="5" id="KW-0349">Heme</keyword>
<dbReference type="GO" id="GO:0046872">
    <property type="term" value="F:metal ion binding"/>
    <property type="evidence" value="ECO:0007669"/>
    <property type="project" value="UniProtKB-KW"/>
</dbReference>
<dbReference type="PRINTS" id="PR00458">
    <property type="entry name" value="PEROXIDASE"/>
</dbReference>
<dbReference type="PRINTS" id="PR00461">
    <property type="entry name" value="PLPEROXIDASE"/>
</dbReference>
<comment type="cofactor">
    <cofactor evidence="11">
        <name>Ca(2+)</name>
        <dbReference type="ChEBI" id="CHEBI:29108"/>
    </cofactor>
    <text evidence="11">Binds 2 calcium ions per subunit.</text>
</comment>
<feature type="binding site" description="axial binding residue" evidence="11">
    <location>
        <position position="121"/>
    </location>
    <ligand>
        <name>heme b</name>
        <dbReference type="ChEBI" id="CHEBI:60344"/>
    </ligand>
    <ligandPart>
        <name>Fe</name>
        <dbReference type="ChEBI" id="CHEBI:18248"/>
    </ligandPart>
</feature>
<evidence type="ECO:0000256" key="4">
    <source>
        <dbReference type="ARBA" id="ARBA00022559"/>
    </source>
</evidence>
<evidence type="ECO:0000256" key="11">
    <source>
        <dbReference type="PIRSR" id="PIRSR600823-3"/>
    </source>
</evidence>
<dbReference type="InterPro" id="IPR010255">
    <property type="entry name" value="Haem_peroxidase_sf"/>
</dbReference>
<protein>
    <recommendedName>
        <fullName evidence="3">peroxidase</fullName>
        <ecNumber evidence="3">1.11.1.7</ecNumber>
    </recommendedName>
</protein>
<dbReference type="InterPro" id="IPR019793">
    <property type="entry name" value="Peroxidases_heam-ligand_BS"/>
</dbReference>
<dbReference type="GO" id="GO:0006979">
    <property type="term" value="P:response to oxidative stress"/>
    <property type="evidence" value="ECO:0007669"/>
    <property type="project" value="InterPro"/>
</dbReference>
<evidence type="ECO:0000256" key="6">
    <source>
        <dbReference type="ARBA" id="ARBA00022723"/>
    </source>
</evidence>
<dbReference type="PROSITE" id="PS50873">
    <property type="entry name" value="PEROXIDASE_4"/>
    <property type="match status" value="1"/>
</dbReference>
<dbReference type="Gene3D" id="1.10.520.10">
    <property type="match status" value="2"/>
</dbReference>
<dbReference type="Pfam" id="PF00141">
    <property type="entry name" value="peroxidase"/>
    <property type="match status" value="1"/>
</dbReference>
<evidence type="ECO:0000256" key="2">
    <source>
        <dbReference type="ARBA" id="ARBA00006873"/>
    </source>
</evidence>
<proteinExistence type="inferred from homology"/>
<dbReference type="PANTHER" id="PTHR31517">
    <property type="match status" value="1"/>
</dbReference>
<name>A0AAV1C543_OLDCO</name>